<dbReference type="EMBL" id="GBHO01027423">
    <property type="protein sequence ID" value="JAG16181.1"/>
    <property type="molecule type" value="Transcribed_RNA"/>
</dbReference>
<protein>
    <recommendedName>
        <fullName evidence="2">Protein HGH1 homolog</fullName>
    </recommendedName>
</protein>
<name>A0A0A9X979_LYGHE</name>
<evidence type="ECO:0000259" key="3">
    <source>
        <dbReference type="Pfam" id="PF04063"/>
    </source>
</evidence>
<feature type="domain" description="Protein HGH1 C-terminal" evidence="4">
    <location>
        <begin position="279"/>
        <end position="332"/>
    </location>
</feature>
<evidence type="ECO:0000256" key="1">
    <source>
        <dbReference type="ARBA" id="ARBA00006712"/>
    </source>
</evidence>
<feature type="domain" description="Protein HGH1 N-terminal" evidence="3">
    <location>
        <begin position="103"/>
        <end position="273"/>
    </location>
</feature>
<dbReference type="AlphaFoldDB" id="A0A0A9X979"/>
<dbReference type="InterPro" id="IPR039717">
    <property type="entry name" value="Hgh1"/>
</dbReference>
<dbReference type="InterPro" id="IPR007205">
    <property type="entry name" value="Protein_HGH1_N"/>
</dbReference>
<evidence type="ECO:0000313" key="5">
    <source>
        <dbReference type="EMBL" id="JAG16181.1"/>
    </source>
</evidence>
<organism evidence="5">
    <name type="scientific">Lygus hesperus</name>
    <name type="common">Western plant bug</name>
    <dbReference type="NCBI Taxonomy" id="30085"/>
    <lineage>
        <taxon>Eukaryota</taxon>
        <taxon>Metazoa</taxon>
        <taxon>Ecdysozoa</taxon>
        <taxon>Arthropoda</taxon>
        <taxon>Hexapoda</taxon>
        <taxon>Insecta</taxon>
        <taxon>Pterygota</taxon>
        <taxon>Neoptera</taxon>
        <taxon>Paraneoptera</taxon>
        <taxon>Hemiptera</taxon>
        <taxon>Heteroptera</taxon>
        <taxon>Panheteroptera</taxon>
        <taxon>Cimicomorpha</taxon>
        <taxon>Miridae</taxon>
        <taxon>Mirini</taxon>
        <taxon>Lygus</taxon>
    </lineage>
</organism>
<dbReference type="SUPFAM" id="SSF48371">
    <property type="entry name" value="ARM repeat"/>
    <property type="match status" value="1"/>
</dbReference>
<dbReference type="InterPro" id="IPR011989">
    <property type="entry name" value="ARM-like"/>
</dbReference>
<dbReference type="PANTHER" id="PTHR13387">
    <property type="entry name" value="PROTEIN HGH1 HOMOLOG"/>
    <property type="match status" value="1"/>
</dbReference>
<dbReference type="EMBL" id="GBRD01010571">
    <property type="protein sequence ID" value="JAG55253.1"/>
    <property type="molecule type" value="Transcribed_RNA"/>
</dbReference>
<reference evidence="5" key="2">
    <citation type="submission" date="2014-07" db="EMBL/GenBank/DDBJ databases">
        <authorList>
            <person name="Hull J."/>
        </authorList>
    </citation>
    <scope>NUCLEOTIDE SEQUENCE</scope>
</reference>
<dbReference type="Pfam" id="PF04063">
    <property type="entry name" value="DUF383"/>
    <property type="match status" value="1"/>
</dbReference>
<dbReference type="Pfam" id="PF04064">
    <property type="entry name" value="DUF384"/>
    <property type="match status" value="1"/>
</dbReference>
<reference evidence="5" key="1">
    <citation type="journal article" date="2014" name="PLoS ONE">
        <title>Transcriptome-Based Identification of ABC Transporters in the Western Tarnished Plant Bug Lygus hesperus.</title>
        <authorList>
            <person name="Hull J.J."/>
            <person name="Chaney K."/>
            <person name="Geib S.M."/>
            <person name="Fabrick J.A."/>
            <person name="Brent C.S."/>
            <person name="Walsh D."/>
            <person name="Lavine L.C."/>
        </authorList>
    </citation>
    <scope>NUCLEOTIDE SEQUENCE</scope>
</reference>
<evidence type="ECO:0000259" key="4">
    <source>
        <dbReference type="Pfam" id="PF04064"/>
    </source>
</evidence>
<dbReference type="InterPro" id="IPR016024">
    <property type="entry name" value="ARM-type_fold"/>
</dbReference>
<proteinExistence type="inferred from homology"/>
<accession>A0A0A9X979</accession>
<gene>
    <name evidence="5" type="ORF">CM83_71599</name>
</gene>
<dbReference type="Gene3D" id="1.25.10.10">
    <property type="entry name" value="Leucine-rich Repeat Variant"/>
    <property type="match status" value="1"/>
</dbReference>
<dbReference type="PANTHER" id="PTHR13387:SF9">
    <property type="entry name" value="PROTEIN HGH1 HOMOLOG"/>
    <property type="match status" value="1"/>
</dbReference>
<sequence length="361" mass="40723">MPPETTRIDLPIEEALYALRAQNEEMRQQVLDLLLMISAREGNDQLHQGTLVNDILGVAEKYNNDTGNLALKVLVNISGDEKGSRFIMESKDNQGKRILKLALDPASSLGDNACKLLANLTRNQNTACSIADSVLEDHGGLVKLLDAVSDKAFNTTGQKLEYLAQVVGNLAQSPSFRTRLLDPDENYFLRALPVINTSPSPIERFGIASAVYNCLFDKSTHHTLMGPPYDILPILLLPLAGPEEFDEEDNNKLPLELQYLADDKTREEDSLVRNVILRALLHLCKTRKVRTEIRDRNAYVILREYHKWETNRENLLAAENVIDLLIRTEDEIEVDDPSVLTVPDDLKEKFQKMDSDFIEDK</sequence>
<comment type="similarity">
    <text evidence="1">Belongs to the HGH1 family.</text>
</comment>
<evidence type="ECO:0000313" key="6">
    <source>
        <dbReference type="EMBL" id="JAG55253.1"/>
    </source>
</evidence>
<dbReference type="InterPro" id="IPR007206">
    <property type="entry name" value="Protein_HGH1_C"/>
</dbReference>
<evidence type="ECO:0000256" key="2">
    <source>
        <dbReference type="ARBA" id="ARBA00014076"/>
    </source>
</evidence>
<reference evidence="6" key="3">
    <citation type="submission" date="2014-09" db="EMBL/GenBank/DDBJ databases">
        <authorList>
            <person name="Magalhaes I.L.F."/>
            <person name="Oliveira U."/>
            <person name="Santos F.R."/>
            <person name="Vidigal T.H.D.A."/>
            <person name="Brescovit A.D."/>
            <person name="Santos A.J."/>
        </authorList>
    </citation>
    <scope>NUCLEOTIDE SEQUENCE</scope>
</reference>